<sequence length="182" mass="19075">MNFTENFKKGSASACRRRDGFTLIELLVVVAIIGILASVVLASLNSARGKGADATIKSNLVNMRPQAEILYDSWGNYAVDATPTYFALGQCTNVGTGADTLFSNPTIWSQITSAYNAGAGIASTRCYSSSGAYAVAVQLKTSDGNTAPLPDSWCVDSTGASKAYTWAAAETIATSINATFCR</sequence>
<dbReference type="InterPro" id="IPR045584">
    <property type="entry name" value="Pilin-like"/>
</dbReference>
<dbReference type="Proteomes" id="UP000178374">
    <property type="component" value="Unassembled WGS sequence"/>
</dbReference>
<dbReference type="SUPFAM" id="SSF54523">
    <property type="entry name" value="Pili subunits"/>
    <property type="match status" value="1"/>
</dbReference>
<feature type="transmembrane region" description="Helical" evidence="6">
    <location>
        <begin position="21"/>
        <end position="44"/>
    </location>
</feature>
<protein>
    <recommendedName>
        <fullName evidence="9">Type II secretion system protein GspG C-terminal domain-containing protein</fullName>
    </recommendedName>
</protein>
<comment type="caution">
    <text evidence="7">The sequence shown here is derived from an EMBL/GenBank/DDBJ whole genome shotgun (WGS) entry which is preliminary data.</text>
</comment>
<accession>A0A1F6W761</accession>
<keyword evidence="5 6" id="KW-0472">Membrane</keyword>
<dbReference type="EMBL" id="MFUA01000002">
    <property type="protein sequence ID" value="OGI77777.1"/>
    <property type="molecule type" value="Genomic_DNA"/>
</dbReference>
<evidence type="ECO:0000256" key="4">
    <source>
        <dbReference type="ARBA" id="ARBA00022989"/>
    </source>
</evidence>
<gene>
    <name evidence="7" type="ORF">A3B85_03385</name>
</gene>
<dbReference type="NCBIfam" id="TIGR02532">
    <property type="entry name" value="IV_pilin_GFxxxE"/>
    <property type="match status" value="1"/>
</dbReference>
<dbReference type="GO" id="GO:0016020">
    <property type="term" value="C:membrane"/>
    <property type="evidence" value="ECO:0007669"/>
    <property type="project" value="UniProtKB-SubCell"/>
</dbReference>
<evidence type="ECO:0000313" key="8">
    <source>
        <dbReference type="Proteomes" id="UP000178374"/>
    </source>
</evidence>
<evidence type="ECO:0000256" key="6">
    <source>
        <dbReference type="SAM" id="Phobius"/>
    </source>
</evidence>
<dbReference type="GO" id="GO:0015628">
    <property type="term" value="P:protein secretion by the type II secretion system"/>
    <property type="evidence" value="ECO:0007669"/>
    <property type="project" value="InterPro"/>
</dbReference>
<organism evidence="7 8">
    <name type="scientific">Candidatus Nomurabacteria bacterium RIFCSPHIGHO2_02_FULL_37_13</name>
    <dbReference type="NCBI Taxonomy" id="1801750"/>
    <lineage>
        <taxon>Bacteria</taxon>
        <taxon>Candidatus Nomuraibacteriota</taxon>
    </lineage>
</organism>
<name>A0A1F6W761_9BACT</name>
<dbReference type="STRING" id="1801750.A3B85_03385"/>
<keyword evidence="4 6" id="KW-1133">Transmembrane helix</keyword>
<dbReference type="PRINTS" id="PR00885">
    <property type="entry name" value="BCTERIALGSPH"/>
</dbReference>
<dbReference type="PANTHER" id="PTHR30093:SF44">
    <property type="entry name" value="TYPE II SECRETION SYSTEM CORE PROTEIN G"/>
    <property type="match status" value="1"/>
</dbReference>
<proteinExistence type="predicted"/>
<dbReference type="InterPro" id="IPR012902">
    <property type="entry name" value="N_methyl_site"/>
</dbReference>
<evidence type="ECO:0000256" key="1">
    <source>
        <dbReference type="ARBA" id="ARBA00004167"/>
    </source>
</evidence>
<evidence type="ECO:0000313" key="7">
    <source>
        <dbReference type="EMBL" id="OGI77777.1"/>
    </source>
</evidence>
<keyword evidence="2" id="KW-0488">Methylation</keyword>
<dbReference type="InterPro" id="IPR002416">
    <property type="entry name" value="T2SS_protein-GspH"/>
</dbReference>
<evidence type="ECO:0008006" key="9">
    <source>
        <dbReference type="Google" id="ProtNLM"/>
    </source>
</evidence>
<dbReference type="AlphaFoldDB" id="A0A1F6W761"/>
<dbReference type="Pfam" id="PF07963">
    <property type="entry name" value="N_methyl"/>
    <property type="match status" value="1"/>
</dbReference>
<dbReference type="Gene3D" id="3.30.700.10">
    <property type="entry name" value="Glycoprotein, Type 4 Pilin"/>
    <property type="match status" value="1"/>
</dbReference>
<comment type="subcellular location">
    <subcellularLocation>
        <location evidence="1">Membrane</location>
        <topology evidence="1">Single-pass membrane protein</topology>
    </subcellularLocation>
</comment>
<dbReference type="GO" id="GO:0015627">
    <property type="term" value="C:type II protein secretion system complex"/>
    <property type="evidence" value="ECO:0007669"/>
    <property type="project" value="InterPro"/>
</dbReference>
<evidence type="ECO:0000256" key="5">
    <source>
        <dbReference type="ARBA" id="ARBA00023136"/>
    </source>
</evidence>
<evidence type="ECO:0000256" key="3">
    <source>
        <dbReference type="ARBA" id="ARBA00022692"/>
    </source>
</evidence>
<dbReference type="PANTHER" id="PTHR30093">
    <property type="entry name" value="GENERAL SECRETION PATHWAY PROTEIN G"/>
    <property type="match status" value="1"/>
</dbReference>
<evidence type="ECO:0000256" key="2">
    <source>
        <dbReference type="ARBA" id="ARBA00022481"/>
    </source>
</evidence>
<keyword evidence="3 6" id="KW-0812">Transmembrane</keyword>
<reference evidence="7 8" key="1">
    <citation type="journal article" date="2016" name="Nat. Commun.">
        <title>Thousands of microbial genomes shed light on interconnected biogeochemical processes in an aquifer system.</title>
        <authorList>
            <person name="Anantharaman K."/>
            <person name="Brown C.T."/>
            <person name="Hug L.A."/>
            <person name="Sharon I."/>
            <person name="Castelle C.J."/>
            <person name="Probst A.J."/>
            <person name="Thomas B.C."/>
            <person name="Singh A."/>
            <person name="Wilkins M.J."/>
            <person name="Karaoz U."/>
            <person name="Brodie E.L."/>
            <person name="Williams K.H."/>
            <person name="Hubbard S.S."/>
            <person name="Banfield J.F."/>
        </authorList>
    </citation>
    <scope>NUCLEOTIDE SEQUENCE [LARGE SCALE GENOMIC DNA]</scope>
</reference>